<keyword evidence="12 18" id="KW-0472">Membrane</keyword>
<keyword evidence="10 19" id="KW-1133">Transmembrane helix</keyword>
<organism evidence="21 22">
    <name type="scientific">Eptatretus burgeri</name>
    <name type="common">Inshore hagfish</name>
    <dbReference type="NCBI Taxonomy" id="7764"/>
    <lineage>
        <taxon>Eukaryota</taxon>
        <taxon>Metazoa</taxon>
        <taxon>Chordata</taxon>
        <taxon>Craniata</taxon>
        <taxon>Vertebrata</taxon>
        <taxon>Cyclostomata</taxon>
        <taxon>Myxini</taxon>
        <taxon>Myxiniformes</taxon>
        <taxon>Myxinidae</taxon>
        <taxon>Eptatretinae</taxon>
        <taxon>Eptatretus</taxon>
    </lineage>
</organism>
<keyword evidence="13" id="KW-0325">Glycoprotein</keyword>
<keyword evidence="8" id="KW-0106">Calcium</keyword>
<name>A0A8C4QDM6_EPTBU</name>
<keyword evidence="6 18" id="KW-0812">Transmembrane</keyword>
<evidence type="ECO:0000256" key="17">
    <source>
        <dbReference type="ARBA" id="ARBA00062829"/>
    </source>
</evidence>
<dbReference type="PANTHER" id="PTHR10306">
    <property type="entry name" value="SYNAPTOPHYSIN"/>
    <property type="match status" value="1"/>
</dbReference>
<evidence type="ECO:0000259" key="20">
    <source>
        <dbReference type="PROSITE" id="PS51225"/>
    </source>
</evidence>
<dbReference type="InterPro" id="IPR001285">
    <property type="entry name" value="Synaptophysin/porin"/>
</dbReference>
<dbReference type="PROSITE" id="PS51225">
    <property type="entry name" value="MARVEL"/>
    <property type="match status" value="1"/>
</dbReference>
<evidence type="ECO:0000256" key="12">
    <source>
        <dbReference type="ARBA" id="ARBA00023136"/>
    </source>
</evidence>
<feature type="transmembrane region" description="Helical" evidence="19">
    <location>
        <begin position="21"/>
        <end position="42"/>
    </location>
</feature>
<comment type="similarity">
    <text evidence="2">Belongs to the synaptophysin/synaptobrevin family.</text>
</comment>
<dbReference type="Pfam" id="PF01284">
    <property type="entry name" value="MARVEL"/>
    <property type="match status" value="1"/>
</dbReference>
<dbReference type="GO" id="GO:0030672">
    <property type="term" value="C:synaptic vesicle membrane"/>
    <property type="evidence" value="ECO:0007669"/>
    <property type="project" value="UniProtKB-SubCell"/>
</dbReference>
<evidence type="ECO:0000256" key="19">
    <source>
        <dbReference type="SAM" id="Phobius"/>
    </source>
</evidence>
<evidence type="ECO:0000256" key="10">
    <source>
        <dbReference type="ARBA" id="ARBA00022989"/>
    </source>
</evidence>
<comment type="function">
    <text evidence="16">Possibly involved in structural functions as organizing other membrane components or in targeting the vesicles to the plasma membrane. Involved in the regulation of short-term and long-term synaptic plasticity.</text>
</comment>
<dbReference type="Ensembl" id="ENSEBUT00000014040.1">
    <property type="protein sequence ID" value="ENSEBUP00000013464.1"/>
    <property type="gene ID" value="ENSEBUG00000008498.1"/>
</dbReference>
<dbReference type="InterPro" id="IPR008253">
    <property type="entry name" value="Marvel"/>
</dbReference>
<evidence type="ECO:0000256" key="14">
    <source>
        <dbReference type="ARBA" id="ARBA00023329"/>
    </source>
</evidence>
<evidence type="ECO:0000256" key="7">
    <source>
        <dbReference type="ARBA" id="ARBA00022737"/>
    </source>
</evidence>
<evidence type="ECO:0000256" key="11">
    <source>
        <dbReference type="ARBA" id="ARBA00023018"/>
    </source>
</evidence>
<evidence type="ECO:0000313" key="22">
    <source>
        <dbReference type="Proteomes" id="UP000694388"/>
    </source>
</evidence>
<evidence type="ECO:0000256" key="2">
    <source>
        <dbReference type="ARBA" id="ARBA00006476"/>
    </source>
</evidence>
<proteinExistence type="inferred from homology"/>
<sequence>MMDINQLVASGRFRTIKEPLGALKVLQWFFSILAFASCGGYTGELGIGVHCKNRSQSNPDIKIAFSYPFRLHQVYFDVPTCKSSDSERLYLTGDFSSSVEFFVTIAVFAFLYSAAALLIYIFHQQKYNENNRGPMTDFIVTVVFSFMWLVSSSAWAKGMYDVKCATSPGDVLALVPACQQQPPIAQCNEGRDPITSGLSVSVVAGVEKWANDKSYFNNSIIYDTFYGQQQTKITCSSCGIVSFSHDICFIEE</sequence>
<protein>
    <recommendedName>
        <fullName evidence="3">Synaptophysin</fullName>
    </recommendedName>
</protein>
<comment type="subunit">
    <text evidence="17">Homohexamer or homotetramer. Interacts with SRCIN1. Interacts with VAMP2; the interaction is inhibited by interaction of VAPM2 with SEPT8.</text>
</comment>
<keyword evidence="22" id="KW-1185">Reference proteome</keyword>
<feature type="domain" description="MARVEL" evidence="20">
    <location>
        <begin position="15"/>
        <end position="252"/>
    </location>
</feature>
<feature type="transmembrane region" description="Helical" evidence="19">
    <location>
        <begin position="135"/>
        <end position="156"/>
    </location>
</feature>
<evidence type="ECO:0000256" key="16">
    <source>
        <dbReference type="ARBA" id="ARBA00046094"/>
    </source>
</evidence>
<accession>A0A8C4QDM6</accession>
<keyword evidence="5" id="KW-0771">Synaptosome</keyword>
<evidence type="ECO:0000256" key="6">
    <source>
        <dbReference type="ARBA" id="ARBA00022692"/>
    </source>
</evidence>
<evidence type="ECO:0000256" key="9">
    <source>
        <dbReference type="ARBA" id="ARBA00022843"/>
    </source>
</evidence>
<evidence type="ECO:0000256" key="8">
    <source>
        <dbReference type="ARBA" id="ARBA00022837"/>
    </source>
</evidence>
<dbReference type="GO" id="GO:0048786">
    <property type="term" value="C:presynaptic active zone"/>
    <property type="evidence" value="ECO:0007669"/>
    <property type="project" value="TreeGrafter"/>
</dbReference>
<evidence type="ECO:0000313" key="21">
    <source>
        <dbReference type="Ensembl" id="ENSEBUP00000013464.1"/>
    </source>
</evidence>
<keyword evidence="14" id="KW-0968">Cytoplasmic vesicle</keyword>
<evidence type="ECO:0000256" key="13">
    <source>
        <dbReference type="ARBA" id="ARBA00023180"/>
    </source>
</evidence>
<keyword evidence="4" id="KW-0597">Phosphoprotein</keyword>
<dbReference type="GO" id="GO:0043005">
    <property type="term" value="C:neuron projection"/>
    <property type="evidence" value="ECO:0007669"/>
    <property type="project" value="UniProtKB-KW"/>
</dbReference>
<evidence type="ECO:0000256" key="3">
    <source>
        <dbReference type="ARBA" id="ARBA00014277"/>
    </source>
</evidence>
<comment type="subcellular location">
    <subcellularLocation>
        <location evidence="1">Cytoplasmic vesicle</location>
        <location evidence="1">Secretory vesicle</location>
        <location evidence="1">Synaptic vesicle membrane</location>
        <topology evidence="1">Multi-pass membrane protein</topology>
    </subcellularLocation>
    <subcellularLocation>
        <location evidence="15">Synapse</location>
        <location evidence="15">Synaptosome</location>
    </subcellularLocation>
</comment>
<keyword evidence="9" id="KW-0832">Ubl conjugation</keyword>
<dbReference type="AlphaFoldDB" id="A0A8C4QDM6"/>
<reference evidence="21" key="1">
    <citation type="submission" date="2025-08" db="UniProtKB">
        <authorList>
            <consortium name="Ensembl"/>
        </authorList>
    </citation>
    <scope>IDENTIFICATION</scope>
</reference>
<dbReference type="Proteomes" id="UP000694388">
    <property type="component" value="Unplaced"/>
</dbReference>
<dbReference type="GeneTree" id="ENSGT01030000234637"/>
<evidence type="ECO:0000256" key="4">
    <source>
        <dbReference type="ARBA" id="ARBA00022553"/>
    </source>
</evidence>
<dbReference type="PRINTS" id="PR00220">
    <property type="entry name" value="SYNAPTOPHYSN"/>
</dbReference>
<evidence type="ECO:0000256" key="5">
    <source>
        <dbReference type="ARBA" id="ARBA00022599"/>
    </source>
</evidence>
<keyword evidence="11" id="KW-0770">Synapse</keyword>
<keyword evidence="7" id="KW-0677">Repeat</keyword>
<evidence type="ECO:0000256" key="1">
    <source>
        <dbReference type="ARBA" id="ARBA00004644"/>
    </source>
</evidence>
<evidence type="ECO:0000256" key="15">
    <source>
        <dbReference type="ARBA" id="ARBA00034102"/>
    </source>
</evidence>
<evidence type="ECO:0000256" key="18">
    <source>
        <dbReference type="PROSITE-ProRule" id="PRU00581"/>
    </source>
</evidence>
<feature type="transmembrane region" description="Helical" evidence="19">
    <location>
        <begin position="101"/>
        <end position="123"/>
    </location>
</feature>
<reference evidence="21" key="2">
    <citation type="submission" date="2025-09" db="UniProtKB">
        <authorList>
            <consortium name="Ensembl"/>
        </authorList>
    </citation>
    <scope>IDENTIFICATION</scope>
</reference>
<dbReference type="PANTHER" id="PTHR10306:SF10">
    <property type="entry name" value="SYNAPTOPHYSIN"/>
    <property type="match status" value="1"/>
</dbReference>